<dbReference type="OrthoDB" id="9804086at2"/>
<dbReference type="GO" id="GO:0003824">
    <property type="term" value="F:catalytic activity"/>
    <property type="evidence" value="ECO:0007669"/>
    <property type="project" value="InterPro"/>
</dbReference>
<dbReference type="Pfam" id="PF08463">
    <property type="entry name" value="EcoEI_R_C"/>
    <property type="match status" value="1"/>
</dbReference>
<name>A0A5A9X5D0_9BACT</name>
<accession>A0A5A9X5D0</accession>
<gene>
    <name evidence="2" type="ORF">ET418_16660</name>
</gene>
<dbReference type="EMBL" id="SRSD01000011">
    <property type="protein sequence ID" value="KAA0888362.1"/>
    <property type="molecule type" value="Genomic_DNA"/>
</dbReference>
<dbReference type="PANTHER" id="PTHR47396">
    <property type="entry name" value="TYPE I RESTRICTION ENZYME ECOKI R PROTEIN"/>
    <property type="match status" value="1"/>
</dbReference>
<organism evidence="2 3">
    <name type="scientific">Oryzomonas rubra</name>
    <dbReference type="NCBI Taxonomy" id="2509454"/>
    <lineage>
        <taxon>Bacteria</taxon>
        <taxon>Pseudomonadati</taxon>
        <taxon>Thermodesulfobacteriota</taxon>
        <taxon>Desulfuromonadia</taxon>
        <taxon>Geobacterales</taxon>
        <taxon>Geobacteraceae</taxon>
        <taxon>Oryzomonas</taxon>
    </lineage>
</organism>
<keyword evidence="3" id="KW-1185">Reference proteome</keyword>
<evidence type="ECO:0000313" key="2">
    <source>
        <dbReference type="EMBL" id="KAA0888362.1"/>
    </source>
</evidence>
<feature type="domain" description="EcoEI R protein C-terminal" evidence="1">
    <location>
        <begin position="70"/>
        <end position="216"/>
    </location>
</feature>
<dbReference type="GO" id="GO:0006304">
    <property type="term" value="P:DNA modification"/>
    <property type="evidence" value="ECO:0007669"/>
    <property type="project" value="InterPro"/>
</dbReference>
<comment type="caution">
    <text evidence="2">The sequence shown here is derived from an EMBL/GenBank/DDBJ whole genome shotgun (WGS) entry which is preliminary data.</text>
</comment>
<evidence type="ECO:0000259" key="1">
    <source>
        <dbReference type="Pfam" id="PF08463"/>
    </source>
</evidence>
<dbReference type="GO" id="GO:0003677">
    <property type="term" value="F:DNA binding"/>
    <property type="evidence" value="ECO:0007669"/>
    <property type="project" value="InterPro"/>
</dbReference>
<dbReference type="InterPro" id="IPR013670">
    <property type="entry name" value="EcoEI_R_C_dom"/>
</dbReference>
<reference evidence="2 3" key="1">
    <citation type="submission" date="2019-04" db="EMBL/GenBank/DDBJ databases">
        <title>Geobacter ruber sp. nov., ferric-reducing bacteria isolated from paddy soil.</title>
        <authorList>
            <person name="Xu Z."/>
            <person name="Masuda Y."/>
            <person name="Itoh H."/>
            <person name="Senoo K."/>
        </authorList>
    </citation>
    <scope>NUCLEOTIDE SEQUENCE [LARGE SCALE GENOMIC DNA]</scope>
    <source>
        <strain evidence="2 3">Red88</strain>
    </source>
</reference>
<protein>
    <recommendedName>
        <fullName evidence="1">EcoEI R protein C-terminal domain-containing protein</fullName>
    </recommendedName>
</protein>
<evidence type="ECO:0000313" key="3">
    <source>
        <dbReference type="Proteomes" id="UP000324298"/>
    </source>
</evidence>
<dbReference type="InterPro" id="IPR050742">
    <property type="entry name" value="Helicase_Restrict-Modif_Enz"/>
</dbReference>
<proteinExistence type="predicted"/>
<dbReference type="Proteomes" id="UP000324298">
    <property type="component" value="Unassembled WGS sequence"/>
</dbReference>
<dbReference type="PANTHER" id="PTHR47396:SF1">
    <property type="entry name" value="ATP-DEPENDENT HELICASE IRC3-RELATED"/>
    <property type="match status" value="1"/>
</dbReference>
<dbReference type="AlphaFoldDB" id="A0A5A9X5D0"/>
<dbReference type="GO" id="GO:0005829">
    <property type="term" value="C:cytosol"/>
    <property type="evidence" value="ECO:0007669"/>
    <property type="project" value="TreeGrafter"/>
</dbReference>
<sequence>MVLNGLRSTQWYWSGITLPLLEEVRLRLRDLLKFLDKGEAVIVYTDFEDAIGEHSEIYVPGYASAEEMRQYRLKVERFIRDHSDHITINKLRMNRQITRQDLEELERLLFASEEVGGRERFEKVFGHQQSLGTFIRSLVGLDREAASEAFGEFLHDTAYSATQIRFIDQIISYLTQNGTMEPGLLYEPPFTDLHDEGLDGVFGDDGATKVILLLEEINLKAAA</sequence>